<dbReference type="InterPro" id="IPR000182">
    <property type="entry name" value="GNAT_dom"/>
</dbReference>
<dbReference type="Proteomes" id="UP000321555">
    <property type="component" value="Chromosome"/>
</dbReference>
<feature type="domain" description="N-acetyltransferase" evidence="1">
    <location>
        <begin position="10"/>
        <end position="166"/>
    </location>
</feature>
<proteinExistence type="predicted"/>
<organism evidence="2 3">
    <name type="scientific">Cytobacillus dafuensis</name>
    <name type="common">Bacillus dafuensis</name>
    <dbReference type="NCBI Taxonomy" id="1742359"/>
    <lineage>
        <taxon>Bacteria</taxon>
        <taxon>Bacillati</taxon>
        <taxon>Bacillota</taxon>
        <taxon>Bacilli</taxon>
        <taxon>Bacillales</taxon>
        <taxon>Bacillaceae</taxon>
        <taxon>Cytobacillus</taxon>
    </lineage>
</organism>
<reference evidence="3" key="1">
    <citation type="submission" date="2019-08" db="EMBL/GenBank/DDBJ databases">
        <authorList>
            <person name="Zheng X."/>
        </authorList>
    </citation>
    <scope>NUCLEOTIDE SEQUENCE [LARGE SCALE GENOMIC DNA]</scope>
    <source>
        <strain evidence="3">FJAT-25496</strain>
    </source>
</reference>
<dbReference type="PANTHER" id="PTHR43792">
    <property type="entry name" value="GNAT FAMILY, PUTATIVE (AFU_ORTHOLOGUE AFUA_3G00765)-RELATED-RELATED"/>
    <property type="match status" value="1"/>
</dbReference>
<dbReference type="STRING" id="1742359.GCA_001439625_03481"/>
<dbReference type="InterPro" id="IPR051531">
    <property type="entry name" value="N-acetyltransferase"/>
</dbReference>
<dbReference type="PANTHER" id="PTHR43792:SF9">
    <property type="entry name" value="RIBOSOMAL-PROTEIN-ALANINE ACETYLTRANSFERASE"/>
    <property type="match status" value="1"/>
</dbReference>
<gene>
    <name evidence="2" type="ORF">FSZ17_19780</name>
</gene>
<protein>
    <submittedName>
        <fullName evidence="2">GNAT family N-acetyltransferase</fullName>
    </submittedName>
</protein>
<dbReference type="RefSeq" id="WP_057773558.1">
    <property type="nucleotide sequence ID" value="NZ_CP042593.1"/>
</dbReference>
<dbReference type="SUPFAM" id="SSF55729">
    <property type="entry name" value="Acyl-CoA N-acyltransferases (Nat)"/>
    <property type="match status" value="1"/>
</dbReference>
<dbReference type="AlphaFoldDB" id="A0A5B8Z8N8"/>
<dbReference type="OrthoDB" id="9811523at2"/>
<dbReference type="GO" id="GO:0008999">
    <property type="term" value="F:protein-N-terminal-alanine acetyltransferase activity"/>
    <property type="evidence" value="ECO:0007669"/>
    <property type="project" value="TreeGrafter"/>
</dbReference>
<dbReference type="GO" id="GO:0005737">
    <property type="term" value="C:cytoplasm"/>
    <property type="evidence" value="ECO:0007669"/>
    <property type="project" value="TreeGrafter"/>
</dbReference>
<accession>A0A5B8Z8N8</accession>
<dbReference type="PROSITE" id="PS51186">
    <property type="entry name" value="GNAT"/>
    <property type="match status" value="1"/>
</dbReference>
<dbReference type="CDD" id="cd04301">
    <property type="entry name" value="NAT_SF"/>
    <property type="match status" value="1"/>
</dbReference>
<evidence type="ECO:0000313" key="2">
    <source>
        <dbReference type="EMBL" id="QED49320.1"/>
    </source>
</evidence>
<dbReference type="InterPro" id="IPR016181">
    <property type="entry name" value="Acyl_CoA_acyltransferase"/>
</dbReference>
<dbReference type="Pfam" id="PF13302">
    <property type="entry name" value="Acetyltransf_3"/>
    <property type="match status" value="1"/>
</dbReference>
<sequence length="175" mass="20405">MFPILETERLILREITKEDAEDIFACFSNNDVTRYYGQETLDSIEQAEKIIEFFSNNYNEKRGIRWGIERKGFKGIIGTIGFNAWMPKHKRAEIGYEIHPGHWRKGYTSEALSKVLTYGFEVMDLTRIGAVVFIENESSNNLLTKMGFEKEGVLRKYMYQNGKAYDTNVYSLLKE</sequence>
<name>A0A5B8Z8N8_CYTDA</name>
<dbReference type="KEGG" id="bda:FSZ17_19780"/>
<keyword evidence="2" id="KW-0808">Transferase</keyword>
<keyword evidence="3" id="KW-1185">Reference proteome</keyword>
<dbReference type="Gene3D" id="3.40.630.30">
    <property type="match status" value="1"/>
</dbReference>
<evidence type="ECO:0000259" key="1">
    <source>
        <dbReference type="PROSITE" id="PS51186"/>
    </source>
</evidence>
<evidence type="ECO:0000313" key="3">
    <source>
        <dbReference type="Proteomes" id="UP000321555"/>
    </source>
</evidence>
<dbReference type="EMBL" id="CP042593">
    <property type="protein sequence ID" value="QED49320.1"/>
    <property type="molecule type" value="Genomic_DNA"/>
</dbReference>